<dbReference type="PANTHER" id="PTHR43591:SF102">
    <property type="entry name" value="S-ADENOSYL-L-METHIONINE-DEPENDENT METHYLTRANSFERASE"/>
    <property type="match status" value="1"/>
</dbReference>
<proteinExistence type="inferred from homology"/>
<evidence type="ECO:0000313" key="3">
    <source>
        <dbReference type="Proteomes" id="UP000076881"/>
    </source>
</evidence>
<dbReference type="OrthoDB" id="2013972at2759"/>
<keyword evidence="2" id="KW-0808">Transferase</keyword>
<dbReference type="SUPFAM" id="SSF53335">
    <property type="entry name" value="S-adenosyl-L-methionine-dependent methyltransferases"/>
    <property type="match status" value="1"/>
</dbReference>
<dbReference type="InterPro" id="IPR029063">
    <property type="entry name" value="SAM-dependent_MTases_sf"/>
</dbReference>
<reference evidence="2 3" key="1">
    <citation type="journal article" date="2016" name="Genome Biol. Evol.">
        <title>Divergent and convergent evolution of fungal pathogenicity.</title>
        <authorList>
            <person name="Shang Y."/>
            <person name="Xiao G."/>
            <person name="Zheng P."/>
            <person name="Cen K."/>
            <person name="Zhan S."/>
            <person name="Wang C."/>
        </authorList>
    </citation>
    <scope>NUCLEOTIDE SEQUENCE [LARGE SCALE GENOMIC DNA]</scope>
    <source>
        <strain evidence="2 3">RCEF 1005</strain>
    </source>
</reference>
<sequence length="325" mass="36714">MAKFIHGYNLEVDPVVGSISDDDIFVKFSAVKPNIAQESILEENGRTYAGYKKNAYFLPNDAEEQARLDFQHELYLEVTGGQLGIAPVESPQHCLDAATGTGIWAIQYAQKNPDCQVVGTDLSLIQGGQVTPNCRFVQQDLENEDWIFEHQFDHIHFRYVVACFDDTPAVIKKAYDCLKPGGWIEFYDVLPIVVPLDDNVRGTAVEQWYNLILQGALTAGRDMSRPKRYARWCEDAGFVNVTERRFPFPSNGLWPKDATMKKIGKYFMKIQIGLVGSLNKFVRLAGLSVEEAASLEARAKEDLRDPKIHYYVNICMIYAQKSLNA</sequence>
<dbReference type="PANTHER" id="PTHR43591">
    <property type="entry name" value="METHYLTRANSFERASE"/>
    <property type="match status" value="1"/>
</dbReference>
<comment type="similarity">
    <text evidence="1">Belongs to the methyltransferase superfamily. LaeA methyltransferase family.</text>
</comment>
<dbReference type="AlphaFoldDB" id="A0A168IA03"/>
<dbReference type="Proteomes" id="UP000076881">
    <property type="component" value="Unassembled WGS sequence"/>
</dbReference>
<keyword evidence="3" id="KW-1185">Reference proteome</keyword>
<comment type="caution">
    <text evidence="2">The sequence shown here is derived from an EMBL/GenBank/DDBJ whole genome shotgun (WGS) entry which is preliminary data.</text>
</comment>
<name>A0A168IA03_CORDF</name>
<organism evidence="2 3">
    <name type="scientific">Akanthomyces lecanii RCEF 1005</name>
    <dbReference type="NCBI Taxonomy" id="1081108"/>
    <lineage>
        <taxon>Eukaryota</taxon>
        <taxon>Fungi</taxon>
        <taxon>Dikarya</taxon>
        <taxon>Ascomycota</taxon>
        <taxon>Pezizomycotina</taxon>
        <taxon>Sordariomycetes</taxon>
        <taxon>Hypocreomycetidae</taxon>
        <taxon>Hypocreales</taxon>
        <taxon>Cordycipitaceae</taxon>
        <taxon>Akanthomyces</taxon>
        <taxon>Cordyceps confragosa</taxon>
    </lineage>
</organism>
<gene>
    <name evidence="2" type="ORF">LEL_02460</name>
</gene>
<dbReference type="GO" id="GO:0032259">
    <property type="term" value="P:methylation"/>
    <property type="evidence" value="ECO:0007669"/>
    <property type="project" value="UniProtKB-KW"/>
</dbReference>
<dbReference type="EMBL" id="AZHF01000002">
    <property type="protein sequence ID" value="OAA78974.1"/>
    <property type="molecule type" value="Genomic_DNA"/>
</dbReference>
<evidence type="ECO:0000256" key="1">
    <source>
        <dbReference type="ARBA" id="ARBA00038158"/>
    </source>
</evidence>
<dbReference type="Pfam" id="PF13489">
    <property type="entry name" value="Methyltransf_23"/>
    <property type="match status" value="1"/>
</dbReference>
<dbReference type="CDD" id="cd02440">
    <property type="entry name" value="AdoMet_MTases"/>
    <property type="match status" value="1"/>
</dbReference>
<protein>
    <submittedName>
        <fullName evidence="2">Methyltransferase type 12</fullName>
    </submittedName>
</protein>
<keyword evidence="2" id="KW-0489">Methyltransferase</keyword>
<dbReference type="GO" id="GO:0008168">
    <property type="term" value="F:methyltransferase activity"/>
    <property type="evidence" value="ECO:0007669"/>
    <property type="project" value="UniProtKB-KW"/>
</dbReference>
<evidence type="ECO:0000313" key="2">
    <source>
        <dbReference type="EMBL" id="OAA78974.1"/>
    </source>
</evidence>
<dbReference type="Gene3D" id="3.40.50.150">
    <property type="entry name" value="Vaccinia Virus protein VP39"/>
    <property type="match status" value="1"/>
</dbReference>
<dbReference type="STRING" id="1081108.A0A168IA03"/>
<accession>A0A168IA03</accession>